<dbReference type="Gene3D" id="3.30.450.180">
    <property type="match status" value="1"/>
</dbReference>
<evidence type="ECO:0000313" key="2">
    <source>
        <dbReference type="EMBL" id="MBK1882314.1"/>
    </source>
</evidence>
<evidence type="ECO:0000313" key="3">
    <source>
        <dbReference type="Proteomes" id="UP000603141"/>
    </source>
</evidence>
<organism evidence="2 3">
    <name type="scientific">Luteolibacter pohnpeiensis</name>
    <dbReference type="NCBI Taxonomy" id="454153"/>
    <lineage>
        <taxon>Bacteria</taxon>
        <taxon>Pseudomonadati</taxon>
        <taxon>Verrucomicrobiota</taxon>
        <taxon>Verrucomicrobiia</taxon>
        <taxon>Verrucomicrobiales</taxon>
        <taxon>Verrucomicrobiaceae</taxon>
        <taxon>Luteolibacter</taxon>
    </lineage>
</organism>
<feature type="domain" description="HTH cro/C1-type" evidence="1">
    <location>
        <begin position="40"/>
        <end position="96"/>
    </location>
</feature>
<dbReference type="RefSeq" id="WP_200269327.1">
    <property type="nucleotide sequence ID" value="NZ_JAENIJ010000009.1"/>
</dbReference>
<name>A0A934S6X7_9BACT</name>
<proteinExistence type="predicted"/>
<dbReference type="GO" id="GO:0003677">
    <property type="term" value="F:DNA binding"/>
    <property type="evidence" value="ECO:0007669"/>
    <property type="project" value="InterPro"/>
</dbReference>
<comment type="caution">
    <text evidence="2">The sequence shown here is derived from an EMBL/GenBank/DDBJ whole genome shotgun (WGS) entry which is preliminary data.</text>
</comment>
<dbReference type="Gene3D" id="1.10.260.40">
    <property type="entry name" value="lambda repressor-like DNA-binding domains"/>
    <property type="match status" value="1"/>
</dbReference>
<dbReference type="InterPro" id="IPR001387">
    <property type="entry name" value="Cro/C1-type_HTH"/>
</dbReference>
<evidence type="ECO:0000259" key="1">
    <source>
        <dbReference type="SMART" id="SM00530"/>
    </source>
</evidence>
<dbReference type="SUPFAM" id="SSF47413">
    <property type="entry name" value="lambda repressor-like DNA-binding domains"/>
    <property type="match status" value="1"/>
</dbReference>
<dbReference type="AlphaFoldDB" id="A0A934S6X7"/>
<dbReference type="EMBL" id="JAENIJ010000009">
    <property type="protein sequence ID" value="MBK1882314.1"/>
    <property type="molecule type" value="Genomic_DNA"/>
</dbReference>
<dbReference type="CDD" id="cd00093">
    <property type="entry name" value="HTH_XRE"/>
    <property type="match status" value="1"/>
</dbReference>
<dbReference type="SMART" id="SM00530">
    <property type="entry name" value="HTH_XRE"/>
    <property type="match status" value="1"/>
</dbReference>
<protein>
    <submittedName>
        <fullName evidence="2">Helix-turn-helix domain-containing protein</fullName>
    </submittedName>
</protein>
<dbReference type="Proteomes" id="UP000603141">
    <property type="component" value="Unassembled WGS sequence"/>
</dbReference>
<keyword evidence="3" id="KW-1185">Reference proteome</keyword>
<sequence length="300" mass="34381">MNYHPQEPVESISSEPHRAELAEFLRTRRQRANPADFGFQIGARRRTPGLRREEVAQLSFVSLAWYTFLEQGRPVRASADVLDRLCRGLRLDRAEREHLYLLARGHPPNDVNENSWSVDPQLQQILDAISFPAYASLNDWTIVAANRVARLVFFDQSVDPDGPLNTLKLVFADPVHRRIIVNWEQQAKDTLALFRASTAQNIGEDWHRKLVEEVSEVNEEFRTWWPQHEIRASHGGPKEFDHPTVGRMTFEPKTLRYEGDIPVRIIIKIPSCEKTATKLDQLLSDQAADNRSAQSKISGT</sequence>
<gene>
    <name evidence="2" type="ORF">JIN85_07805</name>
</gene>
<dbReference type="InterPro" id="IPR010982">
    <property type="entry name" value="Lambda_DNA-bd_dom_sf"/>
</dbReference>
<dbReference type="InterPro" id="IPR041413">
    <property type="entry name" value="MLTR_LBD"/>
</dbReference>
<dbReference type="PANTHER" id="PTHR35010">
    <property type="entry name" value="BLL4672 PROTEIN-RELATED"/>
    <property type="match status" value="1"/>
</dbReference>
<dbReference type="Pfam" id="PF17765">
    <property type="entry name" value="MLTR_LBD"/>
    <property type="match status" value="1"/>
</dbReference>
<accession>A0A934S6X7</accession>
<reference evidence="2" key="1">
    <citation type="submission" date="2021-01" db="EMBL/GenBank/DDBJ databases">
        <title>Modified the classification status of verrucomicrobia.</title>
        <authorList>
            <person name="Feng X."/>
        </authorList>
    </citation>
    <scope>NUCLEOTIDE SEQUENCE</scope>
    <source>
        <strain evidence="2">KCTC 22041</strain>
    </source>
</reference>
<dbReference type="Pfam" id="PF13560">
    <property type="entry name" value="HTH_31"/>
    <property type="match status" value="1"/>
</dbReference>